<evidence type="ECO:0000313" key="2">
    <source>
        <dbReference type="Proteomes" id="UP001500822"/>
    </source>
</evidence>
<name>A0ABP8ZCY8_9ACTN</name>
<sequence>MTYEPHEPDLADFTIVAVHELRHGDTLLDLGNELTGTITLLRSVDLSEPGDHALAEISVVLCWRGEELIRTEIIANQLDLRVIKPREEHQ</sequence>
<proteinExistence type="predicted"/>
<protein>
    <submittedName>
        <fullName evidence="1">Uncharacterized protein</fullName>
    </submittedName>
</protein>
<comment type="caution">
    <text evidence="1">The sequence shown here is derived from an EMBL/GenBank/DDBJ whole genome shotgun (WGS) entry which is preliminary data.</text>
</comment>
<dbReference type="EMBL" id="BAABIE010000011">
    <property type="protein sequence ID" value="GAA4753066.1"/>
    <property type="molecule type" value="Genomic_DNA"/>
</dbReference>
<gene>
    <name evidence="1" type="ORF">GCM10023217_25360</name>
</gene>
<evidence type="ECO:0000313" key="1">
    <source>
        <dbReference type="EMBL" id="GAA4753066.1"/>
    </source>
</evidence>
<reference evidence="2" key="1">
    <citation type="journal article" date="2019" name="Int. J. Syst. Evol. Microbiol.">
        <title>The Global Catalogue of Microorganisms (GCM) 10K type strain sequencing project: providing services to taxonomists for standard genome sequencing and annotation.</title>
        <authorList>
            <consortium name="The Broad Institute Genomics Platform"/>
            <consortium name="The Broad Institute Genome Sequencing Center for Infectious Disease"/>
            <person name="Wu L."/>
            <person name="Ma J."/>
        </authorList>
    </citation>
    <scope>NUCLEOTIDE SEQUENCE [LARGE SCALE GENOMIC DNA]</scope>
    <source>
        <strain evidence="2">JCM 18077</strain>
    </source>
</reference>
<dbReference type="Proteomes" id="UP001500822">
    <property type="component" value="Unassembled WGS sequence"/>
</dbReference>
<keyword evidence="2" id="KW-1185">Reference proteome</keyword>
<accession>A0ABP8ZCY8</accession>
<organism evidence="1 2">
    <name type="scientific">Gordonia alkaliphila</name>
    <dbReference type="NCBI Taxonomy" id="1053547"/>
    <lineage>
        <taxon>Bacteria</taxon>
        <taxon>Bacillati</taxon>
        <taxon>Actinomycetota</taxon>
        <taxon>Actinomycetes</taxon>
        <taxon>Mycobacteriales</taxon>
        <taxon>Gordoniaceae</taxon>
        <taxon>Gordonia</taxon>
    </lineage>
</organism>
<dbReference type="RefSeq" id="WP_345313771.1">
    <property type="nucleotide sequence ID" value="NZ_BAABIE010000011.1"/>
</dbReference>